<dbReference type="Pfam" id="PF13800">
    <property type="entry name" value="Sigma_reg_N"/>
    <property type="match status" value="1"/>
</dbReference>
<keyword evidence="1" id="KW-1133">Transmembrane helix</keyword>
<evidence type="ECO:0000256" key="1">
    <source>
        <dbReference type="SAM" id="Phobius"/>
    </source>
</evidence>
<keyword evidence="1" id="KW-0812">Transmembrane</keyword>
<feature type="domain" description="Sigma factor regulator C-terminal" evidence="2">
    <location>
        <begin position="180"/>
        <end position="332"/>
    </location>
</feature>
<comment type="caution">
    <text evidence="4">The sequence shown here is derived from an EMBL/GenBank/DDBJ whole genome shotgun (WGS) entry which is preliminary data.</text>
</comment>
<keyword evidence="5" id="KW-1185">Reference proteome</keyword>
<feature type="domain" description="Sigma factor regulator N-terminal" evidence="3">
    <location>
        <begin position="26"/>
        <end position="110"/>
    </location>
</feature>
<proteinExistence type="predicted"/>
<gene>
    <name evidence="4" type="ORF">J2Z44_002443</name>
</gene>
<keyword evidence="1" id="KW-0472">Membrane</keyword>
<dbReference type="EMBL" id="JAGGLL010000018">
    <property type="protein sequence ID" value="MBP2022620.1"/>
    <property type="molecule type" value="Genomic_DNA"/>
</dbReference>
<evidence type="ECO:0000259" key="3">
    <source>
        <dbReference type="Pfam" id="PF13800"/>
    </source>
</evidence>
<evidence type="ECO:0008006" key="6">
    <source>
        <dbReference type="Google" id="ProtNLM"/>
    </source>
</evidence>
<protein>
    <recommendedName>
        <fullName evidence="6">Sigma factor regulator C-terminal domain-containing protein</fullName>
    </recommendedName>
</protein>
<dbReference type="Proteomes" id="UP001519308">
    <property type="component" value="Unassembled WGS sequence"/>
</dbReference>
<feature type="transmembrane region" description="Helical" evidence="1">
    <location>
        <begin position="38"/>
        <end position="60"/>
    </location>
</feature>
<dbReference type="InterPro" id="IPR029101">
    <property type="entry name" value="Sigma_reg_N"/>
</dbReference>
<reference evidence="4 5" key="1">
    <citation type="submission" date="2021-03" db="EMBL/GenBank/DDBJ databases">
        <title>Genomic Encyclopedia of Type Strains, Phase IV (KMG-IV): sequencing the most valuable type-strain genomes for metagenomic binning, comparative biology and taxonomic classification.</title>
        <authorList>
            <person name="Goeker M."/>
        </authorList>
    </citation>
    <scope>NUCLEOTIDE SEQUENCE [LARGE SCALE GENOMIC DNA]</scope>
    <source>
        <strain evidence="4 5">DSM 28650</strain>
    </source>
</reference>
<sequence>MKSDEERLKELFEMKDKPTPTLNDTIKRAKTFSIIRNIIISLMIFIILSTTFLIANSFALNSISHKEMMKLENWFNVALPNAYITGIQSDDRIMVGQLDYVRYRFLGNKAIVDGNYKTSYTYMPLINTTYGDASEFLFKSGGTYKEFQESRNYSRSGKLVMKFYHPLISYNNYINDLQELNNIEKDKLMEISLSFDKAYTIEEVKAMMPDNITLNWCWVDTFSEAEVNNRGNKGPEGALQVYEEYEVYGIKAIDDQGKPIKNPEDRFINSIIRGKESKGMYGRYESLFNVLSKGKTEINKEDLWIIGVVVSGDVETLKTLKNLNYIKAATIGAVADKY</sequence>
<dbReference type="RefSeq" id="WP_021285236.1">
    <property type="nucleotide sequence ID" value="NZ_JAGGLL010000018.1"/>
</dbReference>
<organism evidence="4 5">
    <name type="scientific">Clostridium punense</name>
    <dbReference type="NCBI Taxonomy" id="1054297"/>
    <lineage>
        <taxon>Bacteria</taxon>
        <taxon>Bacillati</taxon>
        <taxon>Bacillota</taxon>
        <taxon>Clostridia</taxon>
        <taxon>Eubacteriales</taxon>
        <taxon>Clostridiaceae</taxon>
        <taxon>Clostridium</taxon>
    </lineage>
</organism>
<name>A0ABS4K5R1_9CLOT</name>
<accession>A0ABS4K5R1</accession>
<evidence type="ECO:0000259" key="2">
    <source>
        <dbReference type="Pfam" id="PF13791"/>
    </source>
</evidence>
<dbReference type="Pfam" id="PF13791">
    <property type="entry name" value="Sigma_reg_C"/>
    <property type="match status" value="1"/>
</dbReference>
<evidence type="ECO:0000313" key="5">
    <source>
        <dbReference type="Proteomes" id="UP001519308"/>
    </source>
</evidence>
<evidence type="ECO:0000313" key="4">
    <source>
        <dbReference type="EMBL" id="MBP2022620.1"/>
    </source>
</evidence>
<dbReference type="InterPro" id="IPR025672">
    <property type="entry name" value="Sigma_reg_C_dom"/>
</dbReference>